<proteinExistence type="predicted"/>
<gene>
    <name evidence="2" type="ORF">UT34_C0001G0506</name>
</gene>
<sequence>MELPSHLKSLYSHLLKHTIKPTKDLSFNFDNDLYKSIITFSNERMRIYENKSQGLKPPYTYNPILKEFRFCNIYRELDKQTIDFHTLLKPYVNDLPHWLLNMLLCRFICKPETIEEIGLLSFDEKNNAKVYEKLLSLPSPKYGSAYIFPISLIQKSNHNTREKFFCFYLPEIVHKVSDVIRMFKDVSVINALEKILPIFKYNFKFHWTEVLIDIAYQYPDYIDLFKRFPIGPGSLPTMKRLNSSKHPEDVCLDLVSTVPSNFEYLTYNGIPLYLSAENWEGIGCEYRKYTNLKEGKGRKRKYIV</sequence>
<evidence type="ECO:0000259" key="1">
    <source>
        <dbReference type="Pfam" id="PF18723"/>
    </source>
</evidence>
<organism evidence="2 3">
    <name type="scientific">candidate division WS6 bacterium GW2011_GWF2_39_15</name>
    <dbReference type="NCBI Taxonomy" id="1619100"/>
    <lineage>
        <taxon>Bacteria</taxon>
        <taxon>Candidatus Dojkabacteria</taxon>
    </lineage>
</organism>
<dbReference type="Proteomes" id="UP000034799">
    <property type="component" value="Unassembled WGS sequence"/>
</dbReference>
<dbReference type="InterPro" id="IPR040684">
    <property type="entry name" value="HMUDK_hel"/>
</dbReference>
<comment type="caution">
    <text evidence="2">The sequence shown here is derived from an EMBL/GenBank/DDBJ whole genome shotgun (WGS) entry which is preliminary data.</text>
</comment>
<evidence type="ECO:0000313" key="3">
    <source>
        <dbReference type="Proteomes" id="UP000034799"/>
    </source>
</evidence>
<protein>
    <recommendedName>
        <fullName evidence="1">5-hmdU DNA kinase helical domain-containing protein</fullName>
    </recommendedName>
</protein>
<reference evidence="2 3" key="1">
    <citation type="journal article" date="2015" name="Nature">
        <title>rRNA introns, odd ribosomes, and small enigmatic genomes across a large radiation of phyla.</title>
        <authorList>
            <person name="Brown C.T."/>
            <person name="Hug L.A."/>
            <person name="Thomas B.C."/>
            <person name="Sharon I."/>
            <person name="Castelle C.J."/>
            <person name="Singh A."/>
            <person name="Wilkins M.J."/>
            <person name="Williams K.H."/>
            <person name="Banfield J.F."/>
        </authorList>
    </citation>
    <scope>NUCLEOTIDE SEQUENCE [LARGE SCALE GENOMIC DNA]</scope>
</reference>
<evidence type="ECO:0000313" key="2">
    <source>
        <dbReference type="EMBL" id="KKR06465.1"/>
    </source>
</evidence>
<dbReference type="AlphaFoldDB" id="A0A0G0Q7N7"/>
<accession>A0A0G0Q7N7</accession>
<dbReference type="EMBL" id="LBWK01000001">
    <property type="protein sequence ID" value="KKR06465.1"/>
    <property type="molecule type" value="Genomic_DNA"/>
</dbReference>
<dbReference type="STRING" id="1619100.UT34_C0001G0506"/>
<name>A0A0G0Q7N7_9BACT</name>
<feature type="domain" description="5-hmdU DNA kinase helical" evidence="1">
    <location>
        <begin position="33"/>
        <end position="292"/>
    </location>
</feature>
<dbReference type="Pfam" id="PF18723">
    <property type="entry name" value="HMUDK_hel"/>
    <property type="match status" value="1"/>
</dbReference>